<evidence type="ECO:0000313" key="2">
    <source>
        <dbReference type="Proteomes" id="UP000048926"/>
    </source>
</evidence>
<name>A0A0M6Y8E0_9HYPH</name>
<dbReference type="EMBL" id="CXST01000002">
    <property type="protein sequence ID" value="CTQ45537.1"/>
    <property type="molecule type" value="Genomic_DNA"/>
</dbReference>
<dbReference type="Proteomes" id="UP000048926">
    <property type="component" value="Unassembled WGS sequence"/>
</dbReference>
<proteinExistence type="predicted"/>
<dbReference type="RefSeq" id="WP_145903718.1">
    <property type="nucleotide sequence ID" value="NZ_CXST01000002.1"/>
</dbReference>
<dbReference type="OrthoDB" id="7865891at2"/>
<keyword evidence="2" id="KW-1185">Reference proteome</keyword>
<reference evidence="2" key="1">
    <citation type="submission" date="2015-07" db="EMBL/GenBank/DDBJ databases">
        <authorList>
            <person name="Rodrigo-Torres Lidia"/>
            <person name="Arahal R.David."/>
        </authorList>
    </citation>
    <scope>NUCLEOTIDE SEQUENCE [LARGE SCALE GENOMIC DNA]</scope>
    <source>
        <strain evidence="2">CECT 4801</strain>
    </source>
</reference>
<accession>A0A0M6Y8E0</accession>
<evidence type="ECO:0000313" key="1">
    <source>
        <dbReference type="EMBL" id="CTQ45537.1"/>
    </source>
</evidence>
<gene>
    <name evidence="1" type="ORF">LAL4801_03991</name>
</gene>
<protein>
    <submittedName>
        <fullName evidence="1">Uncharacterized protein</fullName>
    </submittedName>
</protein>
<sequence>MTKITLTGWDEGFNKVQFNHFLRAKCDLGLADAKTVVEQILQNECVELEFKNFSHTDEQRLIELGVKFERHRTS</sequence>
<dbReference type="AlphaFoldDB" id="A0A0M6Y8E0"/>
<organism evidence="1 2">
    <name type="scientific">Roseibium aggregatum</name>
    <dbReference type="NCBI Taxonomy" id="187304"/>
    <lineage>
        <taxon>Bacteria</taxon>
        <taxon>Pseudomonadati</taxon>
        <taxon>Pseudomonadota</taxon>
        <taxon>Alphaproteobacteria</taxon>
        <taxon>Hyphomicrobiales</taxon>
        <taxon>Stappiaceae</taxon>
        <taxon>Roseibium</taxon>
    </lineage>
</organism>